<evidence type="ECO:0000313" key="3">
    <source>
        <dbReference type="Proteomes" id="UP000434582"/>
    </source>
</evidence>
<dbReference type="GO" id="GO:0016757">
    <property type="term" value="F:glycosyltransferase activity"/>
    <property type="evidence" value="ECO:0007669"/>
    <property type="project" value="TreeGrafter"/>
</dbReference>
<accession>A0A7X1ZD59</accession>
<sequence length="396" mass="42718">MPAPSKDPIPSRPRRPKLLFLVTEDWYFWSHRLPMARAARDAGFDVAVAARMTDHRAAIEAEGFRVHPLSWRRRSRAPAELKAIAEIAALYRRERPDIVHHVALKPVVFGSLAARFAGRPAMVNALTGLGYVFTATSLRARVIRAILSAVLRVLVDRPNGRVVLQNPDDLSLLVGRGISRARARLVPGSGVDIRRFAPLPPPETDAEAGAVTCAVVSRMLTIKGVPVAVAAVREARRQGAPLHLLLAGVPDPESHAAISRADLESWDKDPGITWLGHVADVREVWARAHLAVQPSLGGEGIPKSLLEAAACGRPIVATDVPGCREIVRPGENGDLVPPGDPAALAAALAALAGDAERRRRYGAESRRRVETDLSAEAVGHRIVAIYRELLGAAPRR</sequence>
<comment type="caution">
    <text evidence="2">The sequence shown here is derived from an EMBL/GenBank/DDBJ whole genome shotgun (WGS) entry which is preliminary data.</text>
</comment>
<dbReference type="Proteomes" id="UP000434582">
    <property type="component" value="Unassembled WGS sequence"/>
</dbReference>
<feature type="domain" description="Glycosyltransferase subfamily 4-like N-terminal" evidence="1">
    <location>
        <begin position="17"/>
        <end position="137"/>
    </location>
</feature>
<proteinExistence type="predicted"/>
<dbReference type="PANTHER" id="PTHR12526">
    <property type="entry name" value="GLYCOSYLTRANSFERASE"/>
    <property type="match status" value="1"/>
</dbReference>
<dbReference type="AlphaFoldDB" id="A0A7X1ZD59"/>
<organism evidence="2 3">
    <name type="scientific">Roseospira navarrensis</name>
    <dbReference type="NCBI Taxonomy" id="140058"/>
    <lineage>
        <taxon>Bacteria</taxon>
        <taxon>Pseudomonadati</taxon>
        <taxon>Pseudomonadota</taxon>
        <taxon>Alphaproteobacteria</taxon>
        <taxon>Rhodospirillales</taxon>
        <taxon>Rhodospirillaceae</taxon>
        <taxon>Roseospira</taxon>
    </lineage>
</organism>
<dbReference type="OrthoDB" id="9790710at2"/>
<dbReference type="PANTHER" id="PTHR12526:SF638">
    <property type="entry name" value="SPORE COAT PROTEIN SA"/>
    <property type="match status" value="1"/>
</dbReference>
<protein>
    <submittedName>
        <fullName evidence="2">Glycosyltransferase</fullName>
    </submittedName>
</protein>
<dbReference type="Pfam" id="PF13692">
    <property type="entry name" value="Glyco_trans_1_4"/>
    <property type="match status" value="1"/>
</dbReference>
<evidence type="ECO:0000313" key="2">
    <source>
        <dbReference type="EMBL" id="MQX36365.1"/>
    </source>
</evidence>
<evidence type="ECO:0000259" key="1">
    <source>
        <dbReference type="Pfam" id="PF13477"/>
    </source>
</evidence>
<dbReference type="InterPro" id="IPR028098">
    <property type="entry name" value="Glyco_trans_4-like_N"/>
</dbReference>
<dbReference type="CDD" id="cd03808">
    <property type="entry name" value="GT4_CapM-like"/>
    <property type="match status" value="1"/>
</dbReference>
<dbReference type="Gene3D" id="3.40.50.2000">
    <property type="entry name" value="Glycogen Phosphorylase B"/>
    <property type="match status" value="2"/>
</dbReference>
<dbReference type="RefSeq" id="WP_153342793.1">
    <property type="nucleotide sequence ID" value="NZ_WIVE01000017.1"/>
</dbReference>
<name>A0A7X1ZD59_9PROT</name>
<dbReference type="Pfam" id="PF13477">
    <property type="entry name" value="Glyco_trans_4_2"/>
    <property type="match status" value="1"/>
</dbReference>
<dbReference type="SUPFAM" id="SSF53756">
    <property type="entry name" value="UDP-Glycosyltransferase/glycogen phosphorylase"/>
    <property type="match status" value="1"/>
</dbReference>
<dbReference type="EMBL" id="WIVE01000017">
    <property type="protein sequence ID" value="MQX36365.1"/>
    <property type="molecule type" value="Genomic_DNA"/>
</dbReference>
<keyword evidence="2" id="KW-0808">Transferase</keyword>
<gene>
    <name evidence="2" type="ORF">GHC57_07515</name>
</gene>
<reference evidence="2 3" key="1">
    <citation type="submission" date="2019-10" db="EMBL/GenBank/DDBJ databases">
        <title>Draft whole-genome sequence of the purple nonsulfur photosynthetic bacterium Roseospira navarrensis DSM 15114.</title>
        <authorList>
            <person name="Kyndt J.A."/>
            <person name="Meyer T.E."/>
        </authorList>
    </citation>
    <scope>NUCLEOTIDE SEQUENCE [LARGE SCALE GENOMIC DNA]</scope>
    <source>
        <strain evidence="2 3">DSM 15114</strain>
    </source>
</reference>
<keyword evidence="3" id="KW-1185">Reference proteome</keyword>